<evidence type="ECO:0000256" key="2">
    <source>
        <dbReference type="ARBA" id="ARBA00005658"/>
    </source>
</evidence>
<evidence type="ECO:0000256" key="3">
    <source>
        <dbReference type="ARBA" id="ARBA00022448"/>
    </source>
</evidence>
<feature type="transmembrane region" description="Helical" evidence="8">
    <location>
        <begin position="49"/>
        <end position="67"/>
    </location>
</feature>
<keyword evidence="3" id="KW-0813">Transport</keyword>
<dbReference type="PANTHER" id="PTHR30047">
    <property type="entry name" value="HIGH-AFFINITY CHOLINE TRANSPORT PROTEIN-RELATED"/>
    <property type="match status" value="1"/>
</dbReference>
<dbReference type="EMBL" id="VIKU02000001">
    <property type="protein sequence ID" value="NHF58195.1"/>
    <property type="molecule type" value="Genomic_DNA"/>
</dbReference>
<proteinExistence type="inferred from homology"/>
<keyword evidence="10" id="KW-1185">Reference proteome</keyword>
<feature type="transmembrane region" description="Helical" evidence="8">
    <location>
        <begin position="218"/>
        <end position="242"/>
    </location>
</feature>
<comment type="subcellular location">
    <subcellularLocation>
        <location evidence="1">Cell membrane</location>
        <topology evidence="1">Multi-pass membrane protein</topology>
    </subcellularLocation>
</comment>
<feature type="transmembrane region" description="Helical" evidence="8">
    <location>
        <begin position="310"/>
        <end position="328"/>
    </location>
</feature>
<keyword evidence="6 8" id="KW-1133">Transmembrane helix</keyword>
<dbReference type="PANTHER" id="PTHR30047:SF7">
    <property type="entry name" value="HIGH-AFFINITY CHOLINE TRANSPORT PROTEIN"/>
    <property type="match status" value="1"/>
</dbReference>
<feature type="transmembrane region" description="Helical" evidence="8">
    <location>
        <begin position="340"/>
        <end position="363"/>
    </location>
</feature>
<feature type="transmembrane region" description="Helical" evidence="8">
    <location>
        <begin position="254"/>
        <end position="278"/>
    </location>
</feature>
<feature type="transmembrane region" description="Helical" evidence="8">
    <location>
        <begin position="135"/>
        <end position="158"/>
    </location>
</feature>
<evidence type="ECO:0000256" key="7">
    <source>
        <dbReference type="ARBA" id="ARBA00023136"/>
    </source>
</evidence>
<evidence type="ECO:0000313" key="10">
    <source>
        <dbReference type="Proteomes" id="UP000707206"/>
    </source>
</evidence>
<dbReference type="InterPro" id="IPR000060">
    <property type="entry name" value="BCCT_transptr"/>
</dbReference>
<organism evidence="9 10">
    <name type="scientific">Pelagihabitans pacificus</name>
    <dbReference type="NCBI Taxonomy" id="2696054"/>
    <lineage>
        <taxon>Bacteria</taxon>
        <taxon>Pseudomonadati</taxon>
        <taxon>Bacteroidota</taxon>
        <taxon>Flavobacteriia</taxon>
        <taxon>Flavobacteriales</taxon>
        <taxon>Flavobacteriaceae</taxon>
        <taxon>Pelagihabitans</taxon>
    </lineage>
</organism>
<evidence type="ECO:0000256" key="8">
    <source>
        <dbReference type="SAM" id="Phobius"/>
    </source>
</evidence>
<evidence type="ECO:0000256" key="5">
    <source>
        <dbReference type="ARBA" id="ARBA00022692"/>
    </source>
</evidence>
<feature type="transmembrane region" description="Helical" evidence="8">
    <location>
        <begin position="435"/>
        <end position="455"/>
    </location>
</feature>
<feature type="transmembrane region" description="Helical" evidence="8">
    <location>
        <begin position="185"/>
        <end position="206"/>
    </location>
</feature>
<keyword evidence="4" id="KW-1003">Cell membrane</keyword>
<evidence type="ECO:0000256" key="1">
    <source>
        <dbReference type="ARBA" id="ARBA00004651"/>
    </source>
</evidence>
<protein>
    <submittedName>
        <fullName evidence="9">BCCT family transporter</fullName>
    </submittedName>
</protein>
<keyword evidence="5 8" id="KW-0812">Transmembrane</keyword>
<evidence type="ECO:0000256" key="6">
    <source>
        <dbReference type="ARBA" id="ARBA00022989"/>
    </source>
</evidence>
<comment type="similarity">
    <text evidence="2">Belongs to the BCCT transporter (TC 2.A.15) family.</text>
</comment>
<reference evidence="9" key="2">
    <citation type="submission" date="2020-03" db="EMBL/GenBank/DDBJ databases">
        <title>Flavobacteriaceae bacterium strain TP-CH-4, a member of the family Flavobacteriaceae isolated from a deep-sea seamount.</title>
        <authorList>
            <person name="Zhang D.-C."/>
        </authorList>
    </citation>
    <scope>NUCLEOTIDE SEQUENCE</scope>
    <source>
        <strain evidence="9">TP-CH-4</strain>
    </source>
</reference>
<reference evidence="9" key="1">
    <citation type="submission" date="2019-07" db="EMBL/GenBank/DDBJ databases">
        <authorList>
            <person name="De-Chao Zhang Q."/>
        </authorList>
    </citation>
    <scope>NUCLEOTIDE SEQUENCE</scope>
    <source>
        <strain evidence="9">TP-CH-4</strain>
    </source>
</reference>
<feature type="transmembrane region" description="Helical" evidence="8">
    <location>
        <begin position="87"/>
        <end position="108"/>
    </location>
</feature>
<gene>
    <name evidence="9" type="ORF">FK220_002500</name>
</gene>
<dbReference type="GO" id="GO:0022857">
    <property type="term" value="F:transmembrane transporter activity"/>
    <property type="evidence" value="ECO:0007669"/>
    <property type="project" value="InterPro"/>
</dbReference>
<dbReference type="GO" id="GO:0005886">
    <property type="term" value="C:plasma membrane"/>
    <property type="evidence" value="ECO:0007669"/>
    <property type="project" value="UniProtKB-SubCell"/>
</dbReference>
<dbReference type="Pfam" id="PF02028">
    <property type="entry name" value="BCCT"/>
    <property type="match status" value="1"/>
</dbReference>
<keyword evidence="7 8" id="KW-0472">Membrane</keyword>
<dbReference type="AlphaFoldDB" id="A0A967AS41"/>
<feature type="transmembrane region" description="Helical" evidence="8">
    <location>
        <begin position="395"/>
        <end position="423"/>
    </location>
</feature>
<name>A0A967AS41_9FLAO</name>
<sequence>MSGLPKLKNPLLFLSIGIILLFTLVVFFATEASYIVIEQASLWVRAYFGYYYLYLGLGCVLLLLGVAFSPLGKRKLGKPDERPEHSLWAWTAMLYSAGMGAGILLRAVQEPVFMQQNPPFPSNLEPEILALEFTFYQWGFTAWAFYGLFAMVIGYALFVRKKKVLVSSAIDNTITNKLARNGIDIMTIITTVFGLIAAIGLGTAQINGGLNHLFDGDFGLGTTLLLATVISSIAFYSAWQGVNKGIKVISKFNILVTLIILLFVFFASDMGAILLSFAKATFHYVIDFVPMSLAIGRYDPGMGFLTDWTFYYWAFWLAWAPFTGIFIARISRGRTLRQLLLGVMIIPSLGTFFWFSVFGASAFELIESWGSYQNEFGNVFSSIFVFFEHYPFATVLNFVTIFLLISFLVTSVDSAVFVLSMFTDKGKQHPSKRHRLLWSVFVLLATMALLVLGNVKPDIDVLQAVQKLLIITSLPFALFMVVMTAIFLFEGIKNLKR</sequence>
<feature type="transmembrane region" description="Helical" evidence="8">
    <location>
        <begin position="12"/>
        <end position="37"/>
    </location>
</feature>
<accession>A0A967AS41</accession>
<feature type="transmembrane region" description="Helical" evidence="8">
    <location>
        <begin position="467"/>
        <end position="489"/>
    </location>
</feature>
<evidence type="ECO:0000313" key="9">
    <source>
        <dbReference type="EMBL" id="NHF58195.1"/>
    </source>
</evidence>
<evidence type="ECO:0000256" key="4">
    <source>
        <dbReference type="ARBA" id="ARBA00022475"/>
    </source>
</evidence>
<comment type="caution">
    <text evidence="9">The sequence shown here is derived from an EMBL/GenBank/DDBJ whole genome shotgun (WGS) entry which is preliminary data.</text>
</comment>
<dbReference type="Proteomes" id="UP000707206">
    <property type="component" value="Unassembled WGS sequence"/>
</dbReference>